<dbReference type="InterPro" id="IPR006115">
    <property type="entry name" value="6PGDH_NADP-bd"/>
</dbReference>
<dbReference type="InterPro" id="IPR006398">
    <property type="entry name" value="Tartro_sem_red"/>
</dbReference>
<keyword evidence="2" id="KW-0560">Oxidoreductase</keyword>
<dbReference type="Gene3D" id="1.10.1040.10">
    <property type="entry name" value="N-(1-d-carboxylethyl)-l-norvaline Dehydrogenase, domain 2"/>
    <property type="match status" value="1"/>
</dbReference>
<evidence type="ECO:0000256" key="1">
    <source>
        <dbReference type="ARBA" id="ARBA00009080"/>
    </source>
</evidence>
<keyword evidence="3" id="KW-0520">NAD</keyword>
<dbReference type="OrthoDB" id="9786703at2"/>
<accession>A0A3D8PWY2</accession>
<dbReference type="GO" id="GO:0008679">
    <property type="term" value="F:2-hydroxy-3-oxopropionate reductase activity"/>
    <property type="evidence" value="ECO:0007669"/>
    <property type="project" value="InterPro"/>
</dbReference>
<sequence length="297" mass="31891">MKVGFIGLGIMGKPMARHIIHAGYETYLLDLNKEAVRELTALGGHACDSNVEVAEKCDVIFTMLPAAKHVEQVLFNDDGLAKNGKPGTVIIDMSSVSPEDSKFFAKRLQEYGMHCIDAPVSGGEPMAVEGKLSIMAGGDEEQFNRVLPLFEAMGENIVHVGTNGAGSTTKLANQIIVSIHLAALSEASVFASKSGIDLNKMYEAIHGGLAGSAVMEAKMPLIIDRNFDPGGRMEINFKDLNNIQSSANAIGMPLPITSMVKEIFSSEIANGNAKKDHSFIINYFERIANHQTPKGGK</sequence>
<dbReference type="GO" id="GO:0050661">
    <property type="term" value="F:NADP binding"/>
    <property type="evidence" value="ECO:0007669"/>
    <property type="project" value="InterPro"/>
</dbReference>
<dbReference type="PANTHER" id="PTHR43060">
    <property type="entry name" value="3-HYDROXYISOBUTYRATE DEHYDROGENASE-LIKE 1, MITOCHONDRIAL-RELATED"/>
    <property type="match status" value="1"/>
</dbReference>
<dbReference type="Gene3D" id="3.40.50.720">
    <property type="entry name" value="NAD(P)-binding Rossmann-like Domain"/>
    <property type="match status" value="1"/>
</dbReference>
<dbReference type="InterPro" id="IPR013328">
    <property type="entry name" value="6PGD_dom2"/>
</dbReference>
<dbReference type="Pfam" id="PF14833">
    <property type="entry name" value="NAD_binding_11"/>
    <property type="match status" value="1"/>
</dbReference>
<evidence type="ECO:0000256" key="4">
    <source>
        <dbReference type="PIRSR" id="PIRSR000103-1"/>
    </source>
</evidence>
<dbReference type="SUPFAM" id="SSF51735">
    <property type="entry name" value="NAD(P)-binding Rossmann-fold domains"/>
    <property type="match status" value="1"/>
</dbReference>
<dbReference type="Proteomes" id="UP000256520">
    <property type="component" value="Unassembled WGS sequence"/>
</dbReference>
<evidence type="ECO:0000259" key="6">
    <source>
        <dbReference type="Pfam" id="PF14833"/>
    </source>
</evidence>
<comment type="caution">
    <text evidence="7">The sequence shown here is derived from an EMBL/GenBank/DDBJ whole genome shotgun (WGS) entry which is preliminary data.</text>
</comment>
<evidence type="ECO:0000313" key="7">
    <source>
        <dbReference type="EMBL" id="RDW20636.1"/>
    </source>
</evidence>
<comment type="similarity">
    <text evidence="1">Belongs to the HIBADH-related family.</text>
</comment>
<keyword evidence="8" id="KW-1185">Reference proteome</keyword>
<dbReference type="InterPro" id="IPR029154">
    <property type="entry name" value="HIBADH-like_NADP-bd"/>
</dbReference>
<dbReference type="AlphaFoldDB" id="A0A3D8PWY2"/>
<dbReference type="NCBIfam" id="TIGR01505">
    <property type="entry name" value="tartro_sem_red"/>
    <property type="match status" value="1"/>
</dbReference>
<feature type="domain" description="6-phosphogluconate dehydrogenase NADP-binding" evidence="5">
    <location>
        <begin position="2"/>
        <end position="161"/>
    </location>
</feature>
<proteinExistence type="inferred from homology"/>
<dbReference type="PANTHER" id="PTHR43060:SF3">
    <property type="entry name" value="2-HYDROXY-3-OXOPROPIONATE REDUCTASE"/>
    <property type="match status" value="1"/>
</dbReference>
<dbReference type="InterPro" id="IPR036291">
    <property type="entry name" value="NAD(P)-bd_dom_sf"/>
</dbReference>
<name>A0A3D8PWY2_9BACI</name>
<evidence type="ECO:0000256" key="3">
    <source>
        <dbReference type="ARBA" id="ARBA00023027"/>
    </source>
</evidence>
<protein>
    <submittedName>
        <fullName evidence="7">2-hydroxy-3-oxopropionate reductase</fullName>
    </submittedName>
</protein>
<evidence type="ECO:0000313" key="8">
    <source>
        <dbReference type="Proteomes" id="UP000256520"/>
    </source>
</evidence>
<dbReference type="GO" id="GO:0046487">
    <property type="term" value="P:glyoxylate metabolic process"/>
    <property type="evidence" value="ECO:0007669"/>
    <property type="project" value="InterPro"/>
</dbReference>
<dbReference type="GO" id="GO:0051287">
    <property type="term" value="F:NAD binding"/>
    <property type="evidence" value="ECO:0007669"/>
    <property type="project" value="InterPro"/>
</dbReference>
<dbReference type="Pfam" id="PF03446">
    <property type="entry name" value="NAD_binding_2"/>
    <property type="match status" value="1"/>
</dbReference>
<feature type="domain" description="3-hydroxyisobutyrate dehydrogenase-like NAD-binding" evidence="6">
    <location>
        <begin position="164"/>
        <end position="283"/>
    </location>
</feature>
<dbReference type="GO" id="GO:0016054">
    <property type="term" value="P:organic acid catabolic process"/>
    <property type="evidence" value="ECO:0007669"/>
    <property type="project" value="UniProtKB-ARBA"/>
</dbReference>
<feature type="active site" evidence="4">
    <location>
        <position position="170"/>
    </location>
</feature>
<reference evidence="8" key="1">
    <citation type="submission" date="2017-11" db="EMBL/GenBank/DDBJ databases">
        <authorList>
            <person name="Zhu W."/>
        </authorList>
    </citation>
    <scope>NUCLEOTIDE SEQUENCE [LARGE SCALE GENOMIC DNA]</scope>
    <source>
        <strain evidence="8">CAU 1051</strain>
    </source>
</reference>
<organism evidence="7 8">
    <name type="scientific">Oceanobacillus chungangensis</name>
    <dbReference type="NCBI Taxonomy" id="1229152"/>
    <lineage>
        <taxon>Bacteria</taxon>
        <taxon>Bacillati</taxon>
        <taxon>Bacillota</taxon>
        <taxon>Bacilli</taxon>
        <taxon>Bacillales</taxon>
        <taxon>Bacillaceae</taxon>
        <taxon>Oceanobacillus</taxon>
    </lineage>
</organism>
<dbReference type="InterPro" id="IPR015815">
    <property type="entry name" value="HIBADH-related"/>
</dbReference>
<dbReference type="RefSeq" id="WP_115748748.1">
    <property type="nucleotide sequence ID" value="NZ_PIOD01000005.1"/>
</dbReference>
<evidence type="ECO:0000259" key="5">
    <source>
        <dbReference type="Pfam" id="PF03446"/>
    </source>
</evidence>
<dbReference type="SUPFAM" id="SSF48179">
    <property type="entry name" value="6-phosphogluconate dehydrogenase C-terminal domain-like"/>
    <property type="match status" value="1"/>
</dbReference>
<dbReference type="InterPro" id="IPR008927">
    <property type="entry name" value="6-PGluconate_DH-like_C_sf"/>
</dbReference>
<dbReference type="EMBL" id="PIOD01000005">
    <property type="protein sequence ID" value="RDW20636.1"/>
    <property type="molecule type" value="Genomic_DNA"/>
</dbReference>
<dbReference type="PROSITE" id="PS00895">
    <property type="entry name" value="3_HYDROXYISOBUT_DH"/>
    <property type="match status" value="1"/>
</dbReference>
<dbReference type="InterPro" id="IPR002204">
    <property type="entry name" value="3-OH-isobutyrate_DH-rel_CS"/>
</dbReference>
<gene>
    <name evidence="7" type="ORF">CWR45_05230</name>
</gene>
<evidence type="ECO:0000256" key="2">
    <source>
        <dbReference type="ARBA" id="ARBA00023002"/>
    </source>
</evidence>
<dbReference type="PIRSF" id="PIRSF000103">
    <property type="entry name" value="HIBADH"/>
    <property type="match status" value="1"/>
</dbReference>